<dbReference type="OrthoDB" id="6085162at2759"/>
<dbReference type="InterPro" id="IPR036397">
    <property type="entry name" value="RNaseH_sf"/>
</dbReference>
<evidence type="ECO:0000313" key="1">
    <source>
        <dbReference type="EMBL" id="KER33628.1"/>
    </source>
</evidence>
<accession>A0A075A1N2</accession>
<dbReference type="GeneID" id="20314707"/>
<dbReference type="GO" id="GO:0003676">
    <property type="term" value="F:nucleic acid binding"/>
    <property type="evidence" value="ECO:0007669"/>
    <property type="project" value="InterPro"/>
</dbReference>
<sequence>MAFHSTTQMKCELTSESNFLMRESPNLTPLYYWFWGMIGARVYHENKPKYLVGLRARIEHASARVTLEEVKHAVSHISYHPQLVIEERGDFFDIFCNAQFPSSRQPCVLLEPKLHEISEIGSFANKFGPSRDSPATQLNLSQAQSLGFRQQYVLIEPKLYKISEMHSFVNKFGVARDSPFVYNVLGFCATGVVKLLNTHFLAFWNSYFMFD</sequence>
<evidence type="ECO:0000313" key="2">
    <source>
        <dbReference type="Proteomes" id="UP000054324"/>
    </source>
</evidence>
<dbReference type="Proteomes" id="UP000054324">
    <property type="component" value="Unassembled WGS sequence"/>
</dbReference>
<dbReference type="KEGG" id="ovi:T265_00519"/>
<reference evidence="1 2" key="1">
    <citation type="submission" date="2013-11" db="EMBL/GenBank/DDBJ databases">
        <title>Opisthorchis viverrini - life in the bile duct.</title>
        <authorList>
            <person name="Young N.D."/>
            <person name="Nagarajan N."/>
            <person name="Lin S.J."/>
            <person name="Korhonen P.K."/>
            <person name="Jex A.R."/>
            <person name="Hall R.S."/>
            <person name="Safavi-Hemami H."/>
            <person name="Kaewkong W."/>
            <person name="Bertrand D."/>
            <person name="Gao S."/>
            <person name="Seet Q."/>
            <person name="Wongkham S."/>
            <person name="Teh B.T."/>
            <person name="Wongkham C."/>
            <person name="Intapan P.M."/>
            <person name="Maleewong W."/>
            <person name="Yang X."/>
            <person name="Hu M."/>
            <person name="Wang Z."/>
            <person name="Hofmann A."/>
            <person name="Sternberg P.W."/>
            <person name="Tan P."/>
            <person name="Wang J."/>
            <person name="Gasser R.B."/>
        </authorList>
    </citation>
    <scope>NUCLEOTIDE SEQUENCE [LARGE SCALE GENOMIC DNA]</scope>
</reference>
<dbReference type="AlphaFoldDB" id="A0A075A1N2"/>
<organism evidence="1 2">
    <name type="scientific">Opisthorchis viverrini</name>
    <name type="common">Southeast Asian liver fluke</name>
    <dbReference type="NCBI Taxonomy" id="6198"/>
    <lineage>
        <taxon>Eukaryota</taxon>
        <taxon>Metazoa</taxon>
        <taxon>Spiralia</taxon>
        <taxon>Lophotrochozoa</taxon>
        <taxon>Platyhelminthes</taxon>
        <taxon>Trematoda</taxon>
        <taxon>Digenea</taxon>
        <taxon>Opisthorchiida</taxon>
        <taxon>Opisthorchiata</taxon>
        <taxon>Opisthorchiidae</taxon>
        <taxon>Opisthorchis</taxon>
    </lineage>
</organism>
<gene>
    <name evidence="1" type="ORF">T265_00519</name>
</gene>
<dbReference type="RefSeq" id="XP_009162587.1">
    <property type="nucleotide sequence ID" value="XM_009164323.1"/>
</dbReference>
<dbReference type="CTD" id="20314707"/>
<protein>
    <submittedName>
        <fullName evidence="1">Uncharacterized protein</fullName>
    </submittedName>
</protein>
<keyword evidence="2" id="KW-1185">Reference proteome</keyword>
<dbReference type="EMBL" id="KL596623">
    <property type="protein sequence ID" value="KER33628.1"/>
    <property type="molecule type" value="Genomic_DNA"/>
</dbReference>
<name>A0A075A1N2_OPIVI</name>
<proteinExistence type="predicted"/>
<dbReference type="Gene3D" id="3.30.420.10">
    <property type="entry name" value="Ribonuclease H-like superfamily/Ribonuclease H"/>
    <property type="match status" value="1"/>
</dbReference>